<sequence length="118" mass="13254">MRGGRGVVEFSCCNDSRLQFMISFLRLNNSHVCTREGFLLMLRFTRRSLQVPCRRNPGLSPVCRLCLALLASRSVFAWHRTLARGLEVLFAGFGDRESGSCRVLLGCLMAAVNTPYTH</sequence>
<evidence type="ECO:0000313" key="1">
    <source>
        <dbReference type="EMBL" id="KAK7499293.1"/>
    </source>
</evidence>
<organism evidence="1 2">
    <name type="scientific">Batillaria attramentaria</name>
    <dbReference type="NCBI Taxonomy" id="370345"/>
    <lineage>
        <taxon>Eukaryota</taxon>
        <taxon>Metazoa</taxon>
        <taxon>Spiralia</taxon>
        <taxon>Lophotrochozoa</taxon>
        <taxon>Mollusca</taxon>
        <taxon>Gastropoda</taxon>
        <taxon>Caenogastropoda</taxon>
        <taxon>Sorbeoconcha</taxon>
        <taxon>Cerithioidea</taxon>
        <taxon>Batillariidae</taxon>
        <taxon>Batillaria</taxon>
    </lineage>
</organism>
<dbReference type="EMBL" id="JACVVK020000045">
    <property type="protein sequence ID" value="KAK7499293.1"/>
    <property type="molecule type" value="Genomic_DNA"/>
</dbReference>
<protein>
    <submittedName>
        <fullName evidence="1">Uncharacterized protein</fullName>
    </submittedName>
</protein>
<name>A0ABD0LJK4_9CAEN</name>
<dbReference type="AlphaFoldDB" id="A0ABD0LJK4"/>
<proteinExistence type="predicted"/>
<comment type="caution">
    <text evidence="1">The sequence shown here is derived from an EMBL/GenBank/DDBJ whole genome shotgun (WGS) entry which is preliminary data.</text>
</comment>
<gene>
    <name evidence="1" type="ORF">BaRGS_00009553</name>
</gene>
<dbReference type="Proteomes" id="UP001519460">
    <property type="component" value="Unassembled WGS sequence"/>
</dbReference>
<accession>A0ABD0LJK4</accession>
<reference evidence="1 2" key="1">
    <citation type="journal article" date="2023" name="Sci. Data">
        <title>Genome assembly of the Korean intertidal mud-creeper Batillaria attramentaria.</title>
        <authorList>
            <person name="Patra A.K."/>
            <person name="Ho P.T."/>
            <person name="Jun S."/>
            <person name="Lee S.J."/>
            <person name="Kim Y."/>
            <person name="Won Y.J."/>
        </authorList>
    </citation>
    <scope>NUCLEOTIDE SEQUENCE [LARGE SCALE GENOMIC DNA]</scope>
    <source>
        <strain evidence="1">Wonlab-2016</strain>
    </source>
</reference>
<keyword evidence="2" id="KW-1185">Reference proteome</keyword>
<evidence type="ECO:0000313" key="2">
    <source>
        <dbReference type="Proteomes" id="UP001519460"/>
    </source>
</evidence>